<organism evidence="1 2">
    <name type="scientific">Stylonychia lemnae</name>
    <name type="common">Ciliate</name>
    <dbReference type="NCBI Taxonomy" id="5949"/>
    <lineage>
        <taxon>Eukaryota</taxon>
        <taxon>Sar</taxon>
        <taxon>Alveolata</taxon>
        <taxon>Ciliophora</taxon>
        <taxon>Intramacronucleata</taxon>
        <taxon>Spirotrichea</taxon>
        <taxon>Stichotrichia</taxon>
        <taxon>Sporadotrichida</taxon>
        <taxon>Oxytrichidae</taxon>
        <taxon>Stylonychinae</taxon>
        <taxon>Stylonychia</taxon>
    </lineage>
</organism>
<gene>
    <name evidence="1" type="primary">Contig13761.g14677</name>
    <name evidence="1" type="ORF">STYLEM_1296</name>
</gene>
<evidence type="ECO:0000313" key="2">
    <source>
        <dbReference type="Proteomes" id="UP000039865"/>
    </source>
</evidence>
<dbReference type="Proteomes" id="UP000039865">
    <property type="component" value="Unassembled WGS sequence"/>
</dbReference>
<name>A0A077ZR23_STYLE</name>
<dbReference type="EMBL" id="CCKQ01001233">
    <property type="protein sequence ID" value="CDW72337.1"/>
    <property type="molecule type" value="Genomic_DNA"/>
</dbReference>
<evidence type="ECO:0000313" key="1">
    <source>
        <dbReference type="EMBL" id="CDW72337.1"/>
    </source>
</evidence>
<protein>
    <submittedName>
        <fullName evidence="1">Uncharacterized protein</fullName>
    </submittedName>
</protein>
<keyword evidence="2" id="KW-1185">Reference proteome</keyword>
<accession>A0A077ZR23</accession>
<proteinExistence type="predicted"/>
<sequence>MHKHLINNIDQKISKPEAIATIYDLMYSLEKYALANKDSYYSHYWKQFQTEVKIFEDFYKKYPKNLLGLFEDEEYKAEILEYLKQEDEFLVLTLSLIELSYDCSADPLVYKIQQTCYVIQELQGYEWFQKIIEPQDQNQQ</sequence>
<dbReference type="InParanoid" id="A0A077ZR23"/>
<dbReference type="AlphaFoldDB" id="A0A077ZR23"/>
<reference evidence="1 2" key="1">
    <citation type="submission" date="2014-06" db="EMBL/GenBank/DDBJ databases">
        <authorList>
            <person name="Swart Estienne"/>
        </authorList>
    </citation>
    <scope>NUCLEOTIDE SEQUENCE [LARGE SCALE GENOMIC DNA]</scope>
    <source>
        <strain evidence="1 2">130c</strain>
    </source>
</reference>